<comment type="subcellular location">
    <subcellularLocation>
        <location evidence="1">Cell membrane</location>
        <topology evidence="1">Multi-pass membrane protein</topology>
    </subcellularLocation>
</comment>
<dbReference type="InterPro" id="IPR022791">
    <property type="entry name" value="L-PG_synthase/AglD"/>
</dbReference>
<evidence type="ECO:0000256" key="2">
    <source>
        <dbReference type="ARBA" id="ARBA00022475"/>
    </source>
</evidence>
<evidence type="ECO:0000256" key="4">
    <source>
        <dbReference type="ARBA" id="ARBA00022989"/>
    </source>
</evidence>
<feature type="transmembrane region" description="Helical" evidence="6">
    <location>
        <begin position="264"/>
        <end position="287"/>
    </location>
</feature>
<evidence type="ECO:0000313" key="7">
    <source>
        <dbReference type="EMBL" id="MCP2166875.1"/>
    </source>
</evidence>
<keyword evidence="3 6" id="KW-0812">Transmembrane</keyword>
<feature type="transmembrane region" description="Helical" evidence="6">
    <location>
        <begin position="121"/>
        <end position="143"/>
    </location>
</feature>
<keyword evidence="4 6" id="KW-1133">Transmembrane helix</keyword>
<proteinExistence type="predicted"/>
<dbReference type="RefSeq" id="WP_253773181.1">
    <property type="nucleotide sequence ID" value="NZ_JAMTCK010000008.1"/>
</dbReference>
<gene>
    <name evidence="7" type="ORF">LX83_003747</name>
</gene>
<dbReference type="EMBL" id="JAMTCK010000008">
    <property type="protein sequence ID" value="MCP2166875.1"/>
    <property type="molecule type" value="Genomic_DNA"/>
</dbReference>
<feature type="transmembrane region" description="Helical" evidence="6">
    <location>
        <begin position="155"/>
        <end position="174"/>
    </location>
</feature>
<evidence type="ECO:0000256" key="1">
    <source>
        <dbReference type="ARBA" id="ARBA00004651"/>
    </source>
</evidence>
<dbReference type="GO" id="GO:0005886">
    <property type="term" value="C:plasma membrane"/>
    <property type="evidence" value="ECO:0007669"/>
    <property type="project" value="UniProtKB-SubCell"/>
</dbReference>
<evidence type="ECO:0000313" key="8">
    <source>
        <dbReference type="Proteomes" id="UP001206128"/>
    </source>
</evidence>
<sequence length="318" mass="32867">MSGRPQWMRWLRIAATVLILAFATVYIGRELAGGWEQTRQALLALRPLPLALALLTVCAGVVITALSWREPLCAVSVPIGAGDAVRLFAAGQLGKYVPGVMWSVLLQAQLAARSGITTTQIAVTFGVYGVVSLATGAAIGLPASIDRLAPGSPGLTAAVVALAVLGLLVLPWLLHRALRLARRVRGLRGRLAEVQAGPLRRSVLLCVVSWLVSGLHLWVLAIALGAPPLAALLPCVGGFALATAAGTLAFLVPDGLGVREGVLTVVLSGCLPVPAALVVATASRLLLVASDVLMFLYGSWSARGTRAKPTLEPSGGLS</sequence>
<feature type="transmembrane region" description="Helical" evidence="6">
    <location>
        <begin position="48"/>
        <end position="68"/>
    </location>
</feature>
<reference evidence="7" key="1">
    <citation type="submission" date="2022-06" db="EMBL/GenBank/DDBJ databases">
        <title>Genomic Encyclopedia of Archaeal and Bacterial Type Strains, Phase II (KMG-II): from individual species to whole genera.</title>
        <authorList>
            <person name="Goeker M."/>
        </authorList>
    </citation>
    <scope>NUCLEOTIDE SEQUENCE</scope>
    <source>
        <strain evidence="7">DSM 43935</strain>
    </source>
</reference>
<evidence type="ECO:0000256" key="3">
    <source>
        <dbReference type="ARBA" id="ARBA00022692"/>
    </source>
</evidence>
<protein>
    <submittedName>
        <fullName evidence="7">Uncharacterized protein</fullName>
    </submittedName>
</protein>
<keyword evidence="2" id="KW-1003">Cell membrane</keyword>
<organism evidence="7 8">
    <name type="scientific">Goodfellowiella coeruleoviolacea</name>
    <dbReference type="NCBI Taxonomy" id="334858"/>
    <lineage>
        <taxon>Bacteria</taxon>
        <taxon>Bacillati</taxon>
        <taxon>Actinomycetota</taxon>
        <taxon>Actinomycetes</taxon>
        <taxon>Pseudonocardiales</taxon>
        <taxon>Pseudonocardiaceae</taxon>
        <taxon>Goodfellowiella</taxon>
    </lineage>
</organism>
<keyword evidence="8" id="KW-1185">Reference proteome</keyword>
<comment type="caution">
    <text evidence="7">The sequence shown here is derived from an EMBL/GenBank/DDBJ whole genome shotgun (WGS) entry which is preliminary data.</text>
</comment>
<dbReference type="Pfam" id="PF03706">
    <property type="entry name" value="LPG_synthase_TM"/>
    <property type="match status" value="1"/>
</dbReference>
<evidence type="ECO:0000256" key="6">
    <source>
        <dbReference type="SAM" id="Phobius"/>
    </source>
</evidence>
<dbReference type="AlphaFoldDB" id="A0AAE3GGE8"/>
<feature type="transmembrane region" description="Helical" evidence="6">
    <location>
        <begin position="231"/>
        <end position="252"/>
    </location>
</feature>
<name>A0AAE3GGE8_9PSEU</name>
<evidence type="ECO:0000256" key="5">
    <source>
        <dbReference type="ARBA" id="ARBA00023136"/>
    </source>
</evidence>
<keyword evidence="5 6" id="KW-0472">Membrane</keyword>
<dbReference type="Proteomes" id="UP001206128">
    <property type="component" value="Unassembled WGS sequence"/>
</dbReference>
<accession>A0AAE3GGE8</accession>
<feature type="transmembrane region" description="Helical" evidence="6">
    <location>
        <begin position="203"/>
        <end position="225"/>
    </location>
</feature>